<dbReference type="eggNOG" id="COG0726">
    <property type="taxonomic scope" value="Bacteria"/>
</dbReference>
<dbReference type="InterPro" id="IPR011330">
    <property type="entry name" value="Glyco_hydro/deAcase_b/a-brl"/>
</dbReference>
<dbReference type="Pfam" id="PF01522">
    <property type="entry name" value="Polysacc_deac_1"/>
    <property type="match status" value="1"/>
</dbReference>
<dbReference type="PATRIC" id="fig|862908.3.peg.1487"/>
<dbReference type="InterPro" id="IPR051398">
    <property type="entry name" value="Polysacch_Deacetylase"/>
</dbReference>
<dbReference type="GO" id="GO:0005975">
    <property type="term" value="P:carbohydrate metabolic process"/>
    <property type="evidence" value="ECO:0007669"/>
    <property type="project" value="InterPro"/>
</dbReference>
<evidence type="ECO:0000256" key="2">
    <source>
        <dbReference type="ARBA" id="ARBA00022729"/>
    </source>
</evidence>
<accession>E1X0S6</accession>
<proteinExistence type="predicted"/>
<evidence type="ECO:0000259" key="3">
    <source>
        <dbReference type="Pfam" id="PF01522"/>
    </source>
</evidence>
<evidence type="ECO:0000313" key="5">
    <source>
        <dbReference type="Proteomes" id="UP000008963"/>
    </source>
</evidence>
<dbReference type="PANTHER" id="PTHR34216:SF3">
    <property type="entry name" value="POLY-BETA-1,6-N-ACETYL-D-GLUCOSAMINE N-DEACETYLASE"/>
    <property type="match status" value="1"/>
</dbReference>
<keyword evidence="2" id="KW-0732">Signal</keyword>
<protein>
    <recommendedName>
        <fullName evidence="3">NodB homology domain-containing protein</fullName>
    </recommendedName>
</protein>
<evidence type="ECO:0000313" key="4">
    <source>
        <dbReference type="EMBL" id="CBW26414.1"/>
    </source>
</evidence>
<dbReference type="STRING" id="862908.BMS_1562"/>
<sequence>MKPITIYGRERPGMKSKVFLIIISSLLFNLNTYSSFNRDKVEALWGSANLQVDKNNIHLFSKDEKNPSFLSVDISSHDFKIDHDNIVLDLMVDDLRAVNGIEIRFSESKVSENYLYYVIPLFTDYEFNLLQSSNPTRLSISGANLKEKGKGAKSLNYMTIYFSAKTTNTRLTLWPLKKTKKIDRGILTITFDDGAKDNLLADRELSNYKFPITTYIMPDSLNTKDFLKESELKMLSKKYWQVESHHEIPFTFFSSKQLSEEIERLEKYFKRNEYKKDDFHLAYPLGKINKNVEDIVRKSFATARLASGGIETIPPGDYHKLRAFNVLNTTTPEELKEIIDKTKKSKQWLILMFHHIKDQPKDEIDYSTENFKELLKIIKESNIDIMSIDEVWKKYLK</sequence>
<gene>
    <name evidence="4" type="ordered locus">BMS_1562</name>
</gene>
<evidence type="ECO:0000256" key="1">
    <source>
        <dbReference type="ARBA" id="ARBA00004613"/>
    </source>
</evidence>
<dbReference type="KEGG" id="bmx:BMS_1562"/>
<dbReference type="InterPro" id="IPR002509">
    <property type="entry name" value="NODB_dom"/>
</dbReference>
<dbReference type="Proteomes" id="UP000008963">
    <property type="component" value="Chromosome"/>
</dbReference>
<name>E1X0S6_HALMS</name>
<dbReference type="EMBL" id="FQ312005">
    <property type="protein sequence ID" value="CBW26414.1"/>
    <property type="molecule type" value="Genomic_DNA"/>
</dbReference>
<organism evidence="4 5">
    <name type="scientific">Halobacteriovorax marinus (strain ATCC BAA-682 / DSM 15412 / SJ)</name>
    <name type="common">Bacteriovorax marinus</name>
    <dbReference type="NCBI Taxonomy" id="862908"/>
    <lineage>
        <taxon>Bacteria</taxon>
        <taxon>Pseudomonadati</taxon>
        <taxon>Bdellovibrionota</taxon>
        <taxon>Bacteriovoracia</taxon>
        <taxon>Bacteriovoracales</taxon>
        <taxon>Halobacteriovoraceae</taxon>
        <taxon>Halobacteriovorax</taxon>
    </lineage>
</organism>
<reference evidence="5" key="1">
    <citation type="journal article" date="2013" name="ISME J.">
        <title>A small predatory core genome in the divergent marine Bacteriovorax marinus SJ and the terrestrial Bdellovibrio bacteriovorus.</title>
        <authorList>
            <person name="Crossman L.C."/>
            <person name="Chen H."/>
            <person name="Cerdeno-Tarraga A.M."/>
            <person name="Brooks K."/>
            <person name="Quail M.A."/>
            <person name="Pineiro S.A."/>
            <person name="Hobley L."/>
            <person name="Sockett R.E."/>
            <person name="Bentley S.D."/>
            <person name="Parkhill J."/>
            <person name="Williams H.N."/>
            <person name="Stine O.C."/>
        </authorList>
    </citation>
    <scope>NUCLEOTIDE SEQUENCE [LARGE SCALE GENOMIC DNA]</scope>
    <source>
        <strain evidence="5">ATCC BAA-682 / DSM 15412 / SJ</strain>
    </source>
</reference>
<dbReference type="GO" id="GO:0005576">
    <property type="term" value="C:extracellular region"/>
    <property type="evidence" value="ECO:0007669"/>
    <property type="project" value="UniProtKB-SubCell"/>
</dbReference>
<dbReference type="Gene3D" id="3.20.20.370">
    <property type="entry name" value="Glycoside hydrolase/deacetylase"/>
    <property type="match status" value="2"/>
</dbReference>
<dbReference type="PANTHER" id="PTHR34216">
    <property type="match status" value="1"/>
</dbReference>
<feature type="domain" description="NodB homology" evidence="3">
    <location>
        <begin position="184"/>
        <end position="298"/>
    </location>
</feature>
<dbReference type="CDD" id="cd10970">
    <property type="entry name" value="CE4_DAC_u1_6s"/>
    <property type="match status" value="1"/>
</dbReference>
<dbReference type="HOGENOM" id="CLU_694016_0_0_7"/>
<dbReference type="GO" id="GO:0016810">
    <property type="term" value="F:hydrolase activity, acting on carbon-nitrogen (but not peptide) bonds"/>
    <property type="evidence" value="ECO:0007669"/>
    <property type="project" value="InterPro"/>
</dbReference>
<comment type="subcellular location">
    <subcellularLocation>
        <location evidence="1">Secreted</location>
    </subcellularLocation>
</comment>
<dbReference type="AlphaFoldDB" id="E1X0S6"/>
<dbReference type="SUPFAM" id="SSF88713">
    <property type="entry name" value="Glycoside hydrolase/deacetylase"/>
    <property type="match status" value="1"/>
</dbReference>
<keyword evidence="5" id="KW-1185">Reference proteome</keyword>